<dbReference type="SUPFAM" id="SSF56235">
    <property type="entry name" value="N-terminal nucleophile aminohydrolases (Ntn hydrolases)"/>
    <property type="match status" value="1"/>
</dbReference>
<gene>
    <name evidence="1" type="ORF">ALO43_200164</name>
</gene>
<accession>A0AA40P6V1</accession>
<dbReference type="InterPro" id="IPR029055">
    <property type="entry name" value="Ntn_hydrolases_N"/>
</dbReference>
<organism evidence="1 2">
    <name type="scientific">Pseudomonas tremae</name>
    <dbReference type="NCBI Taxonomy" id="200454"/>
    <lineage>
        <taxon>Bacteria</taxon>
        <taxon>Pseudomonadati</taxon>
        <taxon>Pseudomonadota</taxon>
        <taxon>Gammaproteobacteria</taxon>
        <taxon>Pseudomonadales</taxon>
        <taxon>Pseudomonadaceae</taxon>
        <taxon>Pseudomonas</taxon>
    </lineage>
</organism>
<dbReference type="InterPro" id="IPR002692">
    <property type="entry name" value="S45"/>
</dbReference>
<dbReference type="EMBL" id="LJRO01000125">
    <property type="protein sequence ID" value="KPZ03874.1"/>
    <property type="molecule type" value="Genomic_DNA"/>
</dbReference>
<dbReference type="Proteomes" id="UP000050523">
    <property type="component" value="Unassembled WGS sequence"/>
</dbReference>
<dbReference type="GO" id="GO:0017000">
    <property type="term" value="P:antibiotic biosynthetic process"/>
    <property type="evidence" value="ECO:0007669"/>
    <property type="project" value="InterPro"/>
</dbReference>
<evidence type="ECO:0000313" key="1">
    <source>
        <dbReference type="EMBL" id="KPZ03874.1"/>
    </source>
</evidence>
<comment type="caution">
    <text evidence="1">The sequence shown here is derived from an EMBL/GenBank/DDBJ whole genome shotgun (WGS) entry which is preliminary data.</text>
</comment>
<sequence length="55" mass="6108">MTGLISTGQSGNPASPYYANSIEPWQKGQYMSIPLQQQNYEKGYGKQRLTLTPGK</sequence>
<dbReference type="Gene3D" id="3.60.20.10">
    <property type="entry name" value="Glutamine Phosphoribosylpyrophosphate, subunit 1, domain 1"/>
    <property type="match status" value="1"/>
</dbReference>
<proteinExistence type="predicted"/>
<dbReference type="AlphaFoldDB" id="A0AA40P6V1"/>
<dbReference type="GO" id="GO:0016787">
    <property type="term" value="F:hydrolase activity"/>
    <property type="evidence" value="ECO:0007669"/>
    <property type="project" value="InterPro"/>
</dbReference>
<dbReference type="Pfam" id="PF01804">
    <property type="entry name" value="Penicil_amidase"/>
    <property type="match status" value="1"/>
</dbReference>
<evidence type="ECO:0000313" key="2">
    <source>
        <dbReference type="Proteomes" id="UP000050523"/>
    </source>
</evidence>
<protein>
    <submittedName>
        <fullName evidence="1">N-acetyltransferase GCN5</fullName>
    </submittedName>
</protein>
<reference evidence="1 2" key="1">
    <citation type="submission" date="2015-09" db="EMBL/GenBank/DDBJ databases">
        <title>Genome announcement of multiple Pseudomonas syringae strains.</title>
        <authorList>
            <person name="Thakur S."/>
            <person name="Wang P.W."/>
            <person name="Gong Y."/>
            <person name="Weir B.S."/>
            <person name="Guttman D.S."/>
        </authorList>
    </citation>
    <scope>NUCLEOTIDE SEQUENCE [LARGE SCALE GENOMIC DNA]</scope>
    <source>
        <strain evidence="1 2">ICMP9151</strain>
    </source>
</reference>
<name>A0AA40P6V1_9PSED</name>